<dbReference type="eggNOG" id="COG2230">
    <property type="taxonomic scope" value="Bacteria"/>
</dbReference>
<evidence type="ECO:0000256" key="5">
    <source>
        <dbReference type="ARBA" id="ARBA00023098"/>
    </source>
</evidence>
<dbReference type="Proteomes" id="UP000015455">
    <property type="component" value="Unassembled WGS sequence"/>
</dbReference>
<dbReference type="InterPro" id="IPR050723">
    <property type="entry name" value="CFA/CMAS"/>
</dbReference>
<dbReference type="InterPro" id="IPR003333">
    <property type="entry name" value="CMAS"/>
</dbReference>
<evidence type="ECO:0000256" key="4">
    <source>
        <dbReference type="ARBA" id="ARBA00022691"/>
    </source>
</evidence>
<evidence type="ECO:0000313" key="8">
    <source>
        <dbReference type="Proteomes" id="UP000015455"/>
    </source>
</evidence>
<name>S9ZP36_9RHOO</name>
<dbReference type="GO" id="GO:0032259">
    <property type="term" value="P:methylation"/>
    <property type="evidence" value="ECO:0007669"/>
    <property type="project" value="UniProtKB-KW"/>
</dbReference>
<gene>
    <name evidence="7" type="ORF">M622_03960</name>
</gene>
<accession>S9ZP36</accession>
<proteinExistence type="inferred from homology"/>
<sequence length="410" mass="45940">MNAPEHVLQPVASIKRSRLPRATRMVLELLDGLEGGALAIELPGGEHLRAGHGPLVAHLRVRELAMFDEALARGDIGFGESFMDEHWDTDDLTGLLTLLSRNRERIGQAIHGRLLSMIGHRVTHLLRANTRSGSRRNIEAHYDLGNDFYALWLDPSMTYSAAMFASAGEPLRDGQLRKYRRILGQLDVKPGQTILEIGCGWGGFAEVAATEFGCRVLGITLSPSQLAFARARAEKGGYGEQVDFELCDYRDVRGQYDHVVSIEMIEAVGERFWPTYFAQLSARLKPSGRCVVQSITVADALFARYRRGTDFIQRHIFPGGMLPSPGAVELRARQAGFEVVGDFAFGKDYARTLAHWHERFEAQWPAVKAQGFDERFRRTWRFYLSYCEAGFVSGDIDVHHYVFAHLEAAS</sequence>
<dbReference type="CDD" id="cd02440">
    <property type="entry name" value="AdoMet_MTases"/>
    <property type="match status" value="1"/>
</dbReference>
<keyword evidence="5" id="KW-0443">Lipid metabolism</keyword>
<comment type="caution">
    <text evidence="7">The sequence shown here is derived from an EMBL/GenBank/DDBJ whole genome shotgun (WGS) entry which is preliminary data.</text>
</comment>
<dbReference type="Pfam" id="PF02353">
    <property type="entry name" value="CMAS"/>
    <property type="match status" value="1"/>
</dbReference>
<keyword evidence="3" id="KW-0808">Transferase</keyword>
<dbReference type="Gene3D" id="3.40.50.150">
    <property type="entry name" value="Vaccinia Virus protein VP39"/>
    <property type="match status" value="1"/>
</dbReference>
<keyword evidence="8" id="KW-1185">Reference proteome</keyword>
<dbReference type="SUPFAM" id="SSF53335">
    <property type="entry name" value="S-adenosyl-L-methionine-dependent methyltransferases"/>
    <property type="match status" value="1"/>
</dbReference>
<dbReference type="RefSeq" id="WP_021249685.1">
    <property type="nucleotide sequence ID" value="NZ_ATJV01000059.1"/>
</dbReference>
<dbReference type="PATRIC" id="fig|1348657.5.peg.2271"/>
<dbReference type="EMBL" id="ATJV01000059">
    <property type="protein sequence ID" value="EPZ15292.1"/>
    <property type="molecule type" value="Genomic_DNA"/>
</dbReference>
<comment type="similarity">
    <text evidence="1">Belongs to the CFA/CMAS family.</text>
</comment>
<dbReference type="STRING" id="1348657.M622_03960"/>
<dbReference type="GO" id="GO:0008610">
    <property type="term" value="P:lipid biosynthetic process"/>
    <property type="evidence" value="ECO:0007669"/>
    <property type="project" value="InterPro"/>
</dbReference>
<keyword evidence="4" id="KW-0949">S-adenosyl-L-methionine</keyword>
<evidence type="ECO:0000313" key="7">
    <source>
        <dbReference type="EMBL" id="EPZ15292.1"/>
    </source>
</evidence>
<dbReference type="OrthoDB" id="9782855at2"/>
<reference evidence="7 8" key="1">
    <citation type="submission" date="2013-06" db="EMBL/GenBank/DDBJ databases">
        <title>Draft genome sequence of Thauera terpenica.</title>
        <authorList>
            <person name="Liu B."/>
            <person name="Frostegard A.H."/>
            <person name="Shapleigh J.P."/>
        </authorList>
    </citation>
    <scope>NUCLEOTIDE SEQUENCE [LARGE SCALE GENOMIC DNA]</scope>
    <source>
        <strain evidence="7 8">58Eu</strain>
    </source>
</reference>
<dbReference type="GO" id="GO:0008168">
    <property type="term" value="F:methyltransferase activity"/>
    <property type="evidence" value="ECO:0007669"/>
    <property type="project" value="UniProtKB-KW"/>
</dbReference>
<evidence type="ECO:0000256" key="3">
    <source>
        <dbReference type="ARBA" id="ARBA00022679"/>
    </source>
</evidence>
<dbReference type="PIRSF" id="PIRSF003085">
    <property type="entry name" value="CMAS"/>
    <property type="match status" value="1"/>
</dbReference>
<dbReference type="PANTHER" id="PTHR43667:SF2">
    <property type="entry name" value="FATTY ACID C-METHYL TRANSFERASE"/>
    <property type="match status" value="1"/>
</dbReference>
<dbReference type="InterPro" id="IPR029063">
    <property type="entry name" value="SAM-dependent_MTases_sf"/>
</dbReference>
<evidence type="ECO:0000256" key="1">
    <source>
        <dbReference type="ARBA" id="ARBA00010815"/>
    </source>
</evidence>
<evidence type="ECO:0000256" key="6">
    <source>
        <dbReference type="PIRSR" id="PIRSR003085-1"/>
    </source>
</evidence>
<evidence type="ECO:0000256" key="2">
    <source>
        <dbReference type="ARBA" id="ARBA00022603"/>
    </source>
</evidence>
<dbReference type="AlphaFoldDB" id="S9ZP36"/>
<dbReference type="PANTHER" id="PTHR43667">
    <property type="entry name" value="CYCLOPROPANE-FATTY-ACYL-PHOSPHOLIPID SYNTHASE"/>
    <property type="match status" value="1"/>
</dbReference>
<keyword evidence="2" id="KW-0489">Methyltransferase</keyword>
<feature type="active site" evidence="6">
    <location>
        <position position="387"/>
    </location>
</feature>
<protein>
    <submittedName>
        <fullName evidence="7">Cyclopropane-fatty-acyl-phospholipid synthase</fullName>
    </submittedName>
</protein>
<organism evidence="7 8">
    <name type="scientific">Thauera terpenica 58Eu</name>
    <dbReference type="NCBI Taxonomy" id="1348657"/>
    <lineage>
        <taxon>Bacteria</taxon>
        <taxon>Pseudomonadati</taxon>
        <taxon>Pseudomonadota</taxon>
        <taxon>Betaproteobacteria</taxon>
        <taxon>Rhodocyclales</taxon>
        <taxon>Zoogloeaceae</taxon>
        <taxon>Thauera</taxon>
    </lineage>
</organism>